<dbReference type="CDD" id="cd01091">
    <property type="entry name" value="CDC68-like"/>
    <property type="match status" value="1"/>
</dbReference>
<proteinExistence type="evidence at protein level"/>
<reference evidence="4 5" key="1">
    <citation type="submission" date="2018-03" db="EMBL/GenBank/DDBJ databases">
        <title>Draft genome sequence of Rohu Carp (Labeo rohita).</title>
        <authorList>
            <person name="Das P."/>
            <person name="Kushwaha B."/>
            <person name="Joshi C.G."/>
            <person name="Kumar D."/>
            <person name="Nagpure N.S."/>
            <person name="Sahoo L."/>
            <person name="Das S.P."/>
            <person name="Bit A."/>
            <person name="Patnaik S."/>
            <person name="Meher P.K."/>
            <person name="Jayasankar P."/>
            <person name="Koringa P.G."/>
            <person name="Patel N.V."/>
            <person name="Hinsu A.T."/>
            <person name="Kumar R."/>
            <person name="Pandey M."/>
            <person name="Agarwal S."/>
            <person name="Srivastava S."/>
            <person name="Singh M."/>
            <person name="Iquebal M.A."/>
            <person name="Jaiswal S."/>
            <person name="Angadi U.B."/>
            <person name="Kumar N."/>
            <person name="Raza M."/>
            <person name="Shah T.M."/>
            <person name="Rai A."/>
            <person name="Jena J.K."/>
        </authorList>
    </citation>
    <scope>NUCLEOTIDE SEQUENCE [LARGE SCALE GENOMIC DNA]</scope>
    <source>
        <strain evidence="4">DASCIFA01</strain>
        <tissue evidence="4">Testis</tissue>
    </source>
</reference>
<evidence type="ECO:0000313" key="4">
    <source>
        <dbReference type="EMBL" id="RXN36175.1"/>
    </source>
</evidence>
<comment type="function">
    <text evidence="1">Component of the FACT complex, a general chromatin factor that acts to reorganize nucleosomes. The FACT complex is involved in multiple processes that require DNA as a template such as mRNA elongation, DNA replication and DNA repair. During transcription elongation the FACT complex acts as a histone chaperone that both destabilizes and restores nucleosomal structure. It facilitates the passage of RNA polymerase II and transcription by promoting the dissociation of one histone H2A-H2B dimer from the nucleosome, then subsequently promotes the reestablishment of the nucleosome following the passage of RNA polymerase II.</text>
</comment>
<dbReference type="PANTHER" id="PTHR13980:SF15">
    <property type="entry name" value="FACT COMPLEX SUBUNIT SPT16"/>
    <property type="match status" value="1"/>
</dbReference>
<dbReference type="Pfam" id="PF00059">
    <property type="entry name" value="Lectin_C"/>
    <property type="match status" value="1"/>
</dbReference>
<accession>A0A498NW20</accession>
<keyword evidence="1" id="KW-0235">DNA replication</keyword>
<evidence type="ECO:0000256" key="2">
    <source>
        <dbReference type="SAM" id="MobiDB-lite"/>
    </source>
</evidence>
<keyword evidence="1" id="KW-0805">Transcription regulation</keyword>
<comment type="subcellular location">
    <subcellularLocation>
        <location evidence="1">Nucleus</location>
    </subcellularLocation>
    <subcellularLocation>
        <location evidence="1">Chromosome</location>
    </subcellularLocation>
</comment>
<dbReference type="Proteomes" id="UP000290572">
    <property type="component" value="Unassembled WGS sequence"/>
</dbReference>
<dbReference type="SUPFAM" id="SSF56436">
    <property type="entry name" value="C-type lectin-like"/>
    <property type="match status" value="1"/>
</dbReference>
<dbReference type="InterPro" id="IPR016186">
    <property type="entry name" value="C-type_lectin-like/link_sf"/>
</dbReference>
<name>A0A498NW20_LABRO</name>
<keyword evidence="1" id="KW-0158">Chromosome</keyword>
<keyword evidence="5" id="KW-1185">Reference proteome</keyword>
<dbReference type="EMBL" id="QBIY01008974">
    <property type="protein sequence ID" value="RXN36175.1"/>
    <property type="molecule type" value="Genomic_DNA"/>
</dbReference>
<dbReference type="STRING" id="84645.A0A498NW20"/>
<comment type="similarity">
    <text evidence="1">Belongs to the peptidase M24 family. SPT16 subfamily.</text>
</comment>
<dbReference type="Gene3D" id="3.10.100.10">
    <property type="entry name" value="Mannose-Binding Protein A, subunit A"/>
    <property type="match status" value="1"/>
</dbReference>
<dbReference type="InterPro" id="IPR033825">
    <property type="entry name" value="Spt16_M24"/>
</dbReference>
<dbReference type="GO" id="GO:0035101">
    <property type="term" value="C:FACT complex"/>
    <property type="evidence" value="ECO:0007669"/>
    <property type="project" value="UniProtKB-UniRule"/>
</dbReference>
<evidence type="ECO:0000259" key="3">
    <source>
        <dbReference type="PROSITE" id="PS50041"/>
    </source>
</evidence>
<dbReference type="Pfam" id="PF00557">
    <property type="entry name" value="Peptidase_M24"/>
    <property type="match status" value="1"/>
</dbReference>
<organism evidence="4 5">
    <name type="scientific">Labeo rohita</name>
    <name type="common">Indian major carp</name>
    <name type="synonym">Cyprinus rohita</name>
    <dbReference type="NCBI Taxonomy" id="84645"/>
    <lineage>
        <taxon>Eukaryota</taxon>
        <taxon>Metazoa</taxon>
        <taxon>Chordata</taxon>
        <taxon>Craniata</taxon>
        <taxon>Vertebrata</taxon>
        <taxon>Euteleostomi</taxon>
        <taxon>Actinopterygii</taxon>
        <taxon>Neopterygii</taxon>
        <taxon>Teleostei</taxon>
        <taxon>Ostariophysi</taxon>
        <taxon>Cypriniformes</taxon>
        <taxon>Cyprinidae</taxon>
        <taxon>Labeoninae</taxon>
        <taxon>Labeonini</taxon>
        <taxon>Labeo</taxon>
    </lineage>
</organism>
<dbReference type="SUPFAM" id="SSF55920">
    <property type="entry name" value="Creatinase/aminopeptidase"/>
    <property type="match status" value="1"/>
</dbReference>
<keyword evidence="1" id="KW-0227">DNA damage</keyword>
<dbReference type="GO" id="GO:0006368">
    <property type="term" value="P:transcription elongation by RNA polymerase II"/>
    <property type="evidence" value="ECO:0007669"/>
    <property type="project" value="TreeGrafter"/>
</dbReference>
<dbReference type="InterPro" id="IPR036005">
    <property type="entry name" value="Creatinase/aminopeptidase-like"/>
</dbReference>
<feature type="domain" description="C-type lectin" evidence="3">
    <location>
        <begin position="401"/>
        <end position="516"/>
    </location>
</feature>
<keyword evidence="6" id="KW-1267">Proteomics identification</keyword>
<feature type="compositionally biased region" description="Polar residues" evidence="2">
    <location>
        <begin position="278"/>
        <end position="297"/>
    </location>
</feature>
<dbReference type="InterPro" id="IPR001304">
    <property type="entry name" value="C-type_lectin-like"/>
</dbReference>
<evidence type="ECO:0000256" key="1">
    <source>
        <dbReference type="RuleBase" id="RU367052"/>
    </source>
</evidence>
<dbReference type="Gene3D" id="3.90.230.10">
    <property type="entry name" value="Creatinase/methionine aminopeptidase superfamily"/>
    <property type="match status" value="1"/>
</dbReference>
<evidence type="ECO:0000313" key="5">
    <source>
        <dbReference type="Proteomes" id="UP000290572"/>
    </source>
</evidence>
<gene>
    <name evidence="4" type="ORF">ROHU_003171</name>
</gene>
<dbReference type="InterPro" id="IPR000994">
    <property type="entry name" value="Pept_M24"/>
</dbReference>
<keyword evidence="1" id="KW-0539">Nucleus</keyword>
<dbReference type="FunFam" id="2.30.29.210:FF:000001">
    <property type="entry name" value="FACT complex subunit spt16"/>
    <property type="match status" value="1"/>
</dbReference>
<keyword evidence="1" id="KW-0234">DNA repair</keyword>
<dbReference type="SMART" id="SM01286">
    <property type="entry name" value="SPT16"/>
    <property type="match status" value="1"/>
</dbReference>
<dbReference type="GO" id="GO:0006281">
    <property type="term" value="P:DNA repair"/>
    <property type="evidence" value="ECO:0007669"/>
    <property type="project" value="UniProtKB-UniRule"/>
</dbReference>
<dbReference type="InterPro" id="IPR040258">
    <property type="entry name" value="Spt16"/>
</dbReference>
<dbReference type="InterPro" id="IPR016187">
    <property type="entry name" value="CTDL_fold"/>
</dbReference>
<dbReference type="PROSITE" id="PS50041">
    <property type="entry name" value="C_TYPE_LECTIN_2"/>
    <property type="match status" value="1"/>
</dbReference>
<dbReference type="Gene3D" id="2.30.29.210">
    <property type="entry name" value="FACT complex subunit Spt16p/Cdc68p"/>
    <property type="match status" value="1"/>
</dbReference>
<dbReference type="FunFam" id="3.90.230.10:FF:000005">
    <property type="entry name" value="FACT complex subunit spt16"/>
    <property type="match status" value="1"/>
</dbReference>
<dbReference type="GO" id="GO:0031491">
    <property type="term" value="F:nucleosome binding"/>
    <property type="evidence" value="ECO:0007669"/>
    <property type="project" value="TreeGrafter"/>
</dbReference>
<dbReference type="InterPro" id="IPR013953">
    <property type="entry name" value="FACT_SPT16_M"/>
</dbReference>
<dbReference type="Pfam" id="PF08644">
    <property type="entry name" value="SPT16"/>
    <property type="match status" value="1"/>
</dbReference>
<dbReference type="AlphaFoldDB" id="A0A498NW20"/>
<dbReference type="SMART" id="SM00034">
    <property type="entry name" value="CLECT"/>
    <property type="match status" value="1"/>
</dbReference>
<comment type="caution">
    <text evidence="4">The sequence shown here is derived from an EMBL/GenBank/DDBJ whole genome shotgun (WGS) entry which is preliminary data.</text>
</comment>
<comment type="subunit">
    <text evidence="1">Component of the FACT complex.</text>
</comment>
<dbReference type="PANTHER" id="PTHR13980">
    <property type="entry name" value="CDC68 RELATED"/>
    <property type="match status" value="1"/>
</dbReference>
<keyword evidence="1" id="KW-0804">Transcription</keyword>
<feature type="region of interest" description="Disordered" evidence="2">
    <location>
        <begin position="260"/>
        <end position="297"/>
    </location>
</feature>
<sequence length="584" mass="67186">MAVNLDKDAFYRRIKRLYGNWKKVKHSRLAESVEKAIEDRKFLGGVDPSTVEMCYPPIIQSGGNYSLKFSVVSDKNHMHFGAITCAMGIRYKSYCSNLVRTLMVDPPQEMQDNYNFLLQVEEELLKEMKHGVKLCEVYNAVLEFVKKEKPDLVSKLTKNLGFAMGIEFREGSLVLNNKNQFKLKRGMVFSISLGFADMINPDAKKDEQKKYALFIGDTIQINEQEDQATVLTPVKKKIKNVGIFLKNEMTAEEKRRAHQKELASQVNEEAKRRLTEQKGGQQIQKARKSNVSYKNVSQMPREKDIRDMKIFIDKKYETVVMPVFGIATPFHIATIKNISMSVEGDYTYLRINFFVPGSSLGRHDGNIFPNPEATFVKEMWFVMKRLLLLLLLAALMHVTLSQTRMFYFVPNNMSWSKSQTYCRQHHIDLATVYDRTDLDEMMRVIKQVHIGVVWTGLGRTDATASWIWSDQSPTTFIPWSPGQPNNWNNYQYCVAVTQDAGFNDLNCEIAYPAVCYTERRKQTVRLELKSSQNVSDPAVKTEILQKIGEKLKEKGLTDYAKLSWKIQPDGNIFQKSQRSKATQP</sequence>
<protein>
    <recommendedName>
        <fullName evidence="1">FACT complex subunit</fullName>
    </recommendedName>
</protein>
<dbReference type="GO" id="GO:0006260">
    <property type="term" value="P:DNA replication"/>
    <property type="evidence" value="ECO:0007669"/>
    <property type="project" value="UniProtKB-KW"/>
</dbReference>
<evidence type="ECO:0007829" key="6">
    <source>
        <dbReference type="PeptideAtlas" id="A0A498NW20"/>
    </source>
</evidence>